<comment type="caution">
    <text evidence="1">The sequence shown here is derived from an EMBL/GenBank/DDBJ whole genome shotgun (WGS) entry which is preliminary data.</text>
</comment>
<evidence type="ECO:0000313" key="2">
    <source>
        <dbReference type="Proteomes" id="UP001139028"/>
    </source>
</evidence>
<reference evidence="1" key="1">
    <citation type="journal article" date="2022" name="Arch. Microbiol.">
        <title>Microbulbifer okhotskensis sp. nov., isolated from a deep bottom sediment of the Okhotsk Sea.</title>
        <authorList>
            <person name="Romanenko L."/>
            <person name="Kurilenko V."/>
            <person name="Otstavnykh N."/>
            <person name="Velansky P."/>
            <person name="Isaeva M."/>
            <person name="Mikhailov V."/>
        </authorList>
    </citation>
    <scope>NUCLEOTIDE SEQUENCE</scope>
    <source>
        <strain evidence="1">OS29</strain>
    </source>
</reference>
<accession>A0A9X2J3Z5</accession>
<gene>
    <name evidence="1" type="ORF">MO867_06570</name>
</gene>
<organism evidence="1 2">
    <name type="scientific">Microbulbifer okhotskensis</name>
    <dbReference type="NCBI Taxonomy" id="2926617"/>
    <lineage>
        <taxon>Bacteria</taxon>
        <taxon>Pseudomonadati</taxon>
        <taxon>Pseudomonadota</taxon>
        <taxon>Gammaproteobacteria</taxon>
        <taxon>Cellvibrionales</taxon>
        <taxon>Microbulbiferaceae</taxon>
        <taxon>Microbulbifer</taxon>
    </lineage>
</organism>
<dbReference type="RefSeq" id="WP_252465462.1">
    <property type="nucleotide sequence ID" value="NZ_JALBWM010000018.1"/>
</dbReference>
<dbReference type="Proteomes" id="UP001139028">
    <property type="component" value="Unassembled WGS sequence"/>
</dbReference>
<dbReference type="EMBL" id="JALBWM010000018">
    <property type="protein sequence ID" value="MCO1334002.1"/>
    <property type="molecule type" value="Genomic_DNA"/>
</dbReference>
<sequence>MSSVQEDMDLILTVWGAGKMRAYDMVEKKGVKFFYEEPAQILAGLDK</sequence>
<keyword evidence="2" id="KW-1185">Reference proteome</keyword>
<evidence type="ECO:0000313" key="1">
    <source>
        <dbReference type="EMBL" id="MCO1334002.1"/>
    </source>
</evidence>
<dbReference type="AlphaFoldDB" id="A0A9X2J3Z5"/>
<name>A0A9X2J3Z5_9GAMM</name>
<protein>
    <submittedName>
        <fullName evidence="1">Uncharacterized protein</fullName>
    </submittedName>
</protein>
<proteinExistence type="predicted"/>